<dbReference type="PROSITE" id="PS50975">
    <property type="entry name" value="ATP_GRASP"/>
    <property type="match status" value="1"/>
</dbReference>
<evidence type="ECO:0000313" key="9">
    <source>
        <dbReference type="EMBL" id="TWU65967.1"/>
    </source>
</evidence>
<keyword evidence="1 5" id="KW-0436">Ligase</keyword>
<feature type="region of interest" description="Disordered" evidence="7">
    <location>
        <begin position="1"/>
        <end position="21"/>
    </location>
</feature>
<dbReference type="Pfam" id="PF22660">
    <property type="entry name" value="RS_preATP-grasp-like"/>
    <property type="match status" value="1"/>
</dbReference>
<dbReference type="InterPro" id="IPR013815">
    <property type="entry name" value="ATP_grasp_subdomain_1"/>
</dbReference>
<dbReference type="GO" id="GO:0005829">
    <property type="term" value="C:cytosol"/>
    <property type="evidence" value="ECO:0007669"/>
    <property type="project" value="TreeGrafter"/>
</dbReference>
<dbReference type="AlphaFoldDB" id="A0A5C6FSF8"/>
<evidence type="ECO:0000256" key="7">
    <source>
        <dbReference type="SAM" id="MobiDB-lite"/>
    </source>
</evidence>
<feature type="domain" description="ATP-grasp" evidence="8">
    <location>
        <begin position="135"/>
        <end position="319"/>
    </location>
</feature>
<comment type="function">
    <text evidence="6">Catalyzes the ATP-dependent conversion of 5-aminoimidazole ribonucleotide (AIR) and HCO(3)- to N5-carboxyaminoimidazole ribonucleotide (N5-CAIR).</text>
</comment>
<dbReference type="InterPro" id="IPR003135">
    <property type="entry name" value="ATP-grasp_carboxylate-amine"/>
</dbReference>
<dbReference type="InterPro" id="IPR054350">
    <property type="entry name" value="PurT/PurK_preATP-grasp"/>
</dbReference>
<reference evidence="9 10" key="1">
    <citation type="submission" date="2019-02" db="EMBL/GenBank/DDBJ databases">
        <title>Deep-cultivation of Planctomycetes and their phenomic and genomic characterization uncovers novel biology.</title>
        <authorList>
            <person name="Wiegand S."/>
            <person name="Jogler M."/>
            <person name="Boedeker C."/>
            <person name="Pinto D."/>
            <person name="Vollmers J."/>
            <person name="Rivas-Marin E."/>
            <person name="Kohn T."/>
            <person name="Peeters S.H."/>
            <person name="Heuer A."/>
            <person name="Rast P."/>
            <person name="Oberbeckmann S."/>
            <person name="Bunk B."/>
            <person name="Jeske O."/>
            <person name="Meyerdierks A."/>
            <person name="Storesund J.E."/>
            <person name="Kallscheuer N."/>
            <person name="Luecker S."/>
            <person name="Lage O.M."/>
            <person name="Pohl T."/>
            <person name="Merkel B.J."/>
            <person name="Hornburger P."/>
            <person name="Mueller R.-W."/>
            <person name="Bruemmer F."/>
            <person name="Labrenz M."/>
            <person name="Spormann A.M."/>
            <person name="Op Den Camp H."/>
            <person name="Overmann J."/>
            <person name="Amann R."/>
            <person name="Jetten M.S.M."/>
            <person name="Mascher T."/>
            <person name="Medema M.H."/>
            <person name="Devos D.P."/>
            <person name="Kaster A.-K."/>
            <person name="Ovreas L."/>
            <person name="Rohde M."/>
            <person name="Galperin M.Y."/>
            <person name="Jogler C."/>
        </authorList>
    </citation>
    <scope>NUCLEOTIDE SEQUENCE [LARGE SCALE GENOMIC DNA]</scope>
    <source>
        <strain evidence="9 10">V7</strain>
    </source>
</reference>
<dbReference type="Gene3D" id="3.30.470.20">
    <property type="entry name" value="ATP-grasp fold, B domain"/>
    <property type="match status" value="1"/>
</dbReference>
<dbReference type="InterPro" id="IPR005875">
    <property type="entry name" value="PurK"/>
</dbReference>
<feature type="binding site" evidence="5">
    <location>
        <begin position="289"/>
        <end position="290"/>
    </location>
    <ligand>
        <name>ATP</name>
        <dbReference type="ChEBI" id="CHEBI:30616"/>
    </ligand>
</feature>
<dbReference type="SUPFAM" id="SSF56059">
    <property type="entry name" value="Glutathione synthetase ATP-binding domain-like"/>
    <property type="match status" value="1"/>
</dbReference>
<dbReference type="InterPro" id="IPR016185">
    <property type="entry name" value="PreATP-grasp_dom_sf"/>
</dbReference>
<dbReference type="Proteomes" id="UP000316476">
    <property type="component" value="Unassembled WGS sequence"/>
</dbReference>
<dbReference type="InterPro" id="IPR011054">
    <property type="entry name" value="Rudment_hybrid_motif"/>
</dbReference>
<dbReference type="InterPro" id="IPR040686">
    <property type="entry name" value="PurK_C"/>
</dbReference>
<dbReference type="InterPro" id="IPR011761">
    <property type="entry name" value="ATP-grasp"/>
</dbReference>
<dbReference type="SUPFAM" id="SSF52440">
    <property type="entry name" value="PreATP-grasp domain"/>
    <property type="match status" value="1"/>
</dbReference>
<dbReference type="NCBIfam" id="NF004676">
    <property type="entry name" value="PRK06019.1-2"/>
    <property type="match status" value="1"/>
</dbReference>
<dbReference type="GO" id="GO:0046872">
    <property type="term" value="F:metal ion binding"/>
    <property type="evidence" value="ECO:0007669"/>
    <property type="project" value="InterPro"/>
</dbReference>
<keyword evidence="4 5" id="KW-0067">ATP-binding</keyword>
<dbReference type="NCBIfam" id="TIGR01161">
    <property type="entry name" value="purK"/>
    <property type="match status" value="1"/>
</dbReference>
<feature type="binding site" evidence="5">
    <location>
        <position position="213"/>
    </location>
    <ligand>
        <name>ATP</name>
        <dbReference type="ChEBI" id="CHEBI:30616"/>
    </ligand>
</feature>
<dbReference type="Pfam" id="PF02222">
    <property type="entry name" value="ATP-grasp"/>
    <property type="match status" value="1"/>
</dbReference>
<evidence type="ECO:0000256" key="1">
    <source>
        <dbReference type="ARBA" id="ARBA00022598"/>
    </source>
</evidence>
<dbReference type="Pfam" id="PF17769">
    <property type="entry name" value="PurK_C"/>
    <property type="match status" value="1"/>
</dbReference>
<comment type="caution">
    <text evidence="9">The sequence shown here is derived from an EMBL/GenBank/DDBJ whole genome shotgun (WGS) entry which is preliminary data.</text>
</comment>
<dbReference type="UniPathway" id="UPA00074">
    <property type="reaction ID" value="UER00942"/>
</dbReference>
<keyword evidence="2 5" id="KW-0547">Nucleotide-binding</keyword>
<comment type="subunit">
    <text evidence="5 6">Homodimer.</text>
</comment>
<dbReference type="EMBL" id="SJPZ01000001">
    <property type="protein sequence ID" value="TWU65967.1"/>
    <property type="molecule type" value="Genomic_DNA"/>
</dbReference>
<dbReference type="PANTHER" id="PTHR11609:SF5">
    <property type="entry name" value="PHOSPHORIBOSYLAMINOIMIDAZOLE CARBOXYLASE"/>
    <property type="match status" value="1"/>
</dbReference>
<feature type="binding site" evidence="5">
    <location>
        <position position="131"/>
    </location>
    <ligand>
        <name>ATP</name>
        <dbReference type="ChEBI" id="CHEBI:30616"/>
    </ligand>
</feature>
<dbReference type="FunFam" id="3.40.50.20:FF:000016">
    <property type="entry name" value="N5-carboxyaminoimidazole ribonucleotide synthase"/>
    <property type="match status" value="1"/>
</dbReference>
<dbReference type="GO" id="GO:0004638">
    <property type="term" value="F:phosphoribosylaminoimidazole carboxylase activity"/>
    <property type="evidence" value="ECO:0007669"/>
    <property type="project" value="InterPro"/>
</dbReference>
<feature type="binding site" evidence="5">
    <location>
        <position position="236"/>
    </location>
    <ligand>
        <name>ATP</name>
        <dbReference type="ChEBI" id="CHEBI:30616"/>
    </ligand>
</feature>
<evidence type="ECO:0000256" key="3">
    <source>
        <dbReference type="ARBA" id="ARBA00022755"/>
    </source>
</evidence>
<dbReference type="NCBIfam" id="NF004679">
    <property type="entry name" value="PRK06019.1-5"/>
    <property type="match status" value="1"/>
</dbReference>
<evidence type="ECO:0000256" key="4">
    <source>
        <dbReference type="ARBA" id="ARBA00022840"/>
    </source>
</evidence>
<feature type="binding site" evidence="5">
    <location>
        <begin position="205"/>
        <end position="208"/>
    </location>
    <ligand>
        <name>ATP</name>
        <dbReference type="ChEBI" id="CHEBI:30616"/>
    </ligand>
</feature>
<protein>
    <recommendedName>
        <fullName evidence="5 6">N5-carboxyaminoimidazole ribonucleotide synthase</fullName>
        <shortName evidence="5 6">N5-CAIR synthase</shortName>
        <ecNumber evidence="5 6">6.3.4.18</ecNumber>
    </recommendedName>
    <alternativeName>
        <fullName evidence="5 6">5-(carboxyamino)imidazole ribonucleotide synthetase</fullName>
    </alternativeName>
</protein>
<dbReference type="Gene3D" id="3.30.1490.20">
    <property type="entry name" value="ATP-grasp fold, A domain"/>
    <property type="match status" value="1"/>
</dbReference>
<evidence type="ECO:0000256" key="6">
    <source>
        <dbReference type="RuleBase" id="RU361200"/>
    </source>
</evidence>
<dbReference type="EC" id="6.3.4.18" evidence="5 6"/>
<dbReference type="Gene3D" id="3.40.50.20">
    <property type="match status" value="1"/>
</dbReference>
<evidence type="ECO:0000313" key="10">
    <source>
        <dbReference type="Proteomes" id="UP000316476"/>
    </source>
</evidence>
<evidence type="ECO:0000259" key="8">
    <source>
        <dbReference type="PROSITE" id="PS50975"/>
    </source>
</evidence>
<comment type="similarity">
    <text evidence="5 6">Belongs to the PurK/PurT family.</text>
</comment>
<dbReference type="HAMAP" id="MF_01928">
    <property type="entry name" value="PurK"/>
    <property type="match status" value="1"/>
</dbReference>
<dbReference type="GO" id="GO:0005524">
    <property type="term" value="F:ATP binding"/>
    <property type="evidence" value="ECO:0007669"/>
    <property type="project" value="UniProtKB-UniRule"/>
</dbReference>
<dbReference type="PANTHER" id="PTHR11609">
    <property type="entry name" value="PURINE BIOSYNTHESIS PROTEIN 6/7, PUR6/7"/>
    <property type="match status" value="1"/>
</dbReference>
<feature type="binding site" evidence="5">
    <location>
        <position position="171"/>
    </location>
    <ligand>
        <name>ATP</name>
        <dbReference type="ChEBI" id="CHEBI:30616"/>
    </ligand>
</feature>
<evidence type="ECO:0000256" key="2">
    <source>
        <dbReference type="ARBA" id="ARBA00022741"/>
    </source>
</evidence>
<evidence type="ECO:0000256" key="5">
    <source>
        <dbReference type="HAMAP-Rule" id="MF_01928"/>
    </source>
</evidence>
<dbReference type="GO" id="GO:0006189">
    <property type="term" value="P:'de novo' IMP biosynthetic process"/>
    <property type="evidence" value="ECO:0007669"/>
    <property type="project" value="UniProtKB-UniRule"/>
</dbReference>
<keyword evidence="3 5" id="KW-0658">Purine biosynthesis</keyword>
<feature type="binding site" evidence="5">
    <location>
        <begin position="176"/>
        <end position="182"/>
    </location>
    <ligand>
        <name>ATP</name>
        <dbReference type="ChEBI" id="CHEBI:30616"/>
    </ligand>
</feature>
<name>A0A5C6FSF8_9PLAN</name>
<proteinExistence type="inferred from homology"/>
<dbReference type="NCBIfam" id="NF004675">
    <property type="entry name" value="PRK06019.1-1"/>
    <property type="match status" value="1"/>
</dbReference>
<comment type="catalytic activity">
    <reaction evidence="5 6">
        <text>5-amino-1-(5-phospho-beta-D-ribosyl)imidazole + hydrogencarbonate + ATP = 5-carboxyamino-1-(5-phospho-D-ribosyl)imidazole + ADP + phosphate + 2 H(+)</text>
        <dbReference type="Rhea" id="RHEA:19317"/>
        <dbReference type="ChEBI" id="CHEBI:15378"/>
        <dbReference type="ChEBI" id="CHEBI:17544"/>
        <dbReference type="ChEBI" id="CHEBI:30616"/>
        <dbReference type="ChEBI" id="CHEBI:43474"/>
        <dbReference type="ChEBI" id="CHEBI:58730"/>
        <dbReference type="ChEBI" id="CHEBI:137981"/>
        <dbReference type="ChEBI" id="CHEBI:456216"/>
        <dbReference type="EC" id="6.3.4.18"/>
    </reaction>
</comment>
<accession>A0A5C6FSF8</accession>
<dbReference type="GO" id="GO:0034028">
    <property type="term" value="F:5-(carboxyamino)imidazole ribonucleotide synthase activity"/>
    <property type="evidence" value="ECO:0007669"/>
    <property type="project" value="UniProtKB-UniRule"/>
</dbReference>
<comment type="function">
    <text evidence="5">Catalyzes the ATP-dependent conversion of 5-aminoimidazole ribonucleotide (AIR) and HCO(3)(-) to N5-carboxyaminoimidazole ribonucleotide (N5-CAIR).</text>
</comment>
<sequence>MRPQSPDAMPSTAAGPRTSEPLSAMKKTLMPGATLGMVGGGQLGRMFAIAAAQMGYRVVVLCDSDDAPAAQVATQIVVGAIDDPDVVKRFAQQCDVITLEFENIPADTIAGCADFAPTYPSADVLRVAQDRWLEKSSLRDLGLPVTPFDQVSDADSVRRFAEHHGYPVIVKTARSGYDGKGQYRVESSQQADDVPWGSADQWIAEQCIRFDKEVSILVARNVHGQTSTFPLFENDHVNHILDQTTCPASVDPAIESSAREIAMAVADGLDLIGLICIEFFLMGDSLMINEIAPRPHNSGHLSIEACGVSQFEQQVRAVCGLPLGNTRLVSGGAAMVNLLGDLWQDGDPAWDRVFGLEDSLAASGIRLHLYGKAGAKVGRKMGHLTAVADDVVAAANAVREARERLRSS</sequence>
<gene>
    <name evidence="5 6 9" type="primary">purK</name>
    <name evidence="9" type="ORF">V7x_15230</name>
</gene>
<comment type="pathway">
    <text evidence="5 6">Purine metabolism; IMP biosynthesis via de novo pathway; 5-amino-1-(5-phospho-D-ribosyl)imidazole-4-carboxylate from 5-amino-1-(5-phospho-D-ribosyl)imidazole (N5-CAIR route): step 1/2.</text>
</comment>
<dbReference type="SUPFAM" id="SSF51246">
    <property type="entry name" value="Rudiment single hybrid motif"/>
    <property type="match status" value="1"/>
</dbReference>
<organism evidence="9 10">
    <name type="scientific">Crateriforma conspicua</name>
    <dbReference type="NCBI Taxonomy" id="2527996"/>
    <lineage>
        <taxon>Bacteria</taxon>
        <taxon>Pseudomonadati</taxon>
        <taxon>Planctomycetota</taxon>
        <taxon>Planctomycetia</taxon>
        <taxon>Planctomycetales</taxon>
        <taxon>Planctomycetaceae</taxon>
        <taxon>Crateriforma</taxon>
    </lineage>
</organism>